<gene>
    <name evidence="2" type="ORF">PCL_01427</name>
</gene>
<evidence type="ECO:0000313" key="2">
    <source>
        <dbReference type="EMBL" id="PWI69042.1"/>
    </source>
</evidence>
<feature type="region of interest" description="Disordered" evidence="1">
    <location>
        <begin position="294"/>
        <end position="316"/>
    </location>
</feature>
<dbReference type="EMBL" id="LCWV01000013">
    <property type="protein sequence ID" value="PWI69042.1"/>
    <property type="molecule type" value="Genomic_DNA"/>
</dbReference>
<comment type="caution">
    <text evidence="2">The sequence shown here is derived from an EMBL/GenBank/DDBJ whole genome shotgun (WGS) entry which is preliminary data.</text>
</comment>
<evidence type="ECO:0000313" key="3">
    <source>
        <dbReference type="Proteomes" id="UP000245956"/>
    </source>
</evidence>
<accession>A0A2U3E3G8</accession>
<organism evidence="2 3">
    <name type="scientific">Purpureocillium lilacinum</name>
    <name type="common">Paecilomyces lilacinus</name>
    <dbReference type="NCBI Taxonomy" id="33203"/>
    <lineage>
        <taxon>Eukaryota</taxon>
        <taxon>Fungi</taxon>
        <taxon>Dikarya</taxon>
        <taxon>Ascomycota</taxon>
        <taxon>Pezizomycotina</taxon>
        <taxon>Sordariomycetes</taxon>
        <taxon>Hypocreomycetidae</taxon>
        <taxon>Hypocreales</taxon>
        <taxon>Ophiocordycipitaceae</taxon>
        <taxon>Purpureocillium</taxon>
    </lineage>
</organism>
<evidence type="ECO:0000256" key="1">
    <source>
        <dbReference type="SAM" id="MobiDB-lite"/>
    </source>
</evidence>
<dbReference type="Proteomes" id="UP000245956">
    <property type="component" value="Unassembled WGS sequence"/>
</dbReference>
<feature type="region of interest" description="Disordered" evidence="1">
    <location>
        <begin position="1"/>
        <end position="22"/>
    </location>
</feature>
<proteinExistence type="predicted"/>
<protein>
    <submittedName>
        <fullName evidence="2">Uncharacterized protein</fullName>
    </submittedName>
</protein>
<reference evidence="2 3" key="1">
    <citation type="journal article" date="2016" name="Front. Microbiol.">
        <title>Genome and transcriptome sequences reveal the specific parasitism of the nematophagous Purpureocillium lilacinum 36-1.</title>
        <authorList>
            <person name="Xie J."/>
            <person name="Li S."/>
            <person name="Mo C."/>
            <person name="Xiao X."/>
            <person name="Peng D."/>
            <person name="Wang G."/>
            <person name="Xiao Y."/>
        </authorList>
    </citation>
    <scope>NUCLEOTIDE SEQUENCE [LARGE SCALE GENOMIC DNA]</scope>
    <source>
        <strain evidence="2 3">36-1</strain>
    </source>
</reference>
<feature type="compositionally biased region" description="Basic and acidic residues" evidence="1">
    <location>
        <begin position="1"/>
        <end position="14"/>
    </location>
</feature>
<name>A0A2U3E3G8_PURLI</name>
<dbReference type="AlphaFoldDB" id="A0A2U3E3G8"/>
<sequence length="316" mass="33575">MRQLAERTGGREKAVQVPGSSAWSHPPASCDARFHLPLFPSLPASAPRWLLGHELPIGDTCYMPASTTNSNTGRVASCRIASHRISSRRIASHRSVPSPVFHLAPPSVAVSARHRSVCLGGGPGADERQPDLLQPAKRDATISGTRIRIGRPRAHARGTCRHTAAEAETQPCGLVARLPSPDAIGQAPSPSQLCFDARSAARHAENQDPLILSLPSPWRAWSPAGEGTMTWDRHRRRCKAKQSEARKASYMAVVTMTPSGTATGLDTSRAGCQGLTTRAEQDCVCPARAARSRMSKPAANGRDATAVGNHGSCGTT</sequence>